<feature type="binding site" description="axial binding residue" evidence="12">
    <location>
        <position position="449"/>
    </location>
    <ligand>
        <name>heme</name>
        <dbReference type="ChEBI" id="CHEBI:30413"/>
    </ligand>
    <ligandPart>
        <name>Fe</name>
        <dbReference type="ChEBI" id="CHEBI:18248"/>
    </ligandPart>
</feature>
<dbReference type="GO" id="GO:0005506">
    <property type="term" value="F:iron ion binding"/>
    <property type="evidence" value="ECO:0007669"/>
    <property type="project" value="InterPro"/>
</dbReference>
<evidence type="ECO:0000256" key="4">
    <source>
        <dbReference type="ARBA" id="ARBA00010617"/>
    </source>
</evidence>
<organism evidence="14 15">
    <name type="scientific">Oedothorax gibbosus</name>
    <dbReference type="NCBI Taxonomy" id="931172"/>
    <lineage>
        <taxon>Eukaryota</taxon>
        <taxon>Metazoa</taxon>
        <taxon>Ecdysozoa</taxon>
        <taxon>Arthropoda</taxon>
        <taxon>Chelicerata</taxon>
        <taxon>Arachnida</taxon>
        <taxon>Araneae</taxon>
        <taxon>Araneomorphae</taxon>
        <taxon>Entelegynae</taxon>
        <taxon>Araneoidea</taxon>
        <taxon>Linyphiidae</taxon>
        <taxon>Erigoninae</taxon>
        <taxon>Oedothorax</taxon>
    </lineage>
</organism>
<dbReference type="GO" id="GO:0016705">
    <property type="term" value="F:oxidoreductase activity, acting on paired donors, with incorporation or reduction of molecular oxygen"/>
    <property type="evidence" value="ECO:0007669"/>
    <property type="project" value="InterPro"/>
</dbReference>
<gene>
    <name evidence="14" type="ORF">JTE90_009228</name>
</gene>
<dbReference type="GO" id="GO:0008395">
    <property type="term" value="F:steroid hydroxylase activity"/>
    <property type="evidence" value="ECO:0007669"/>
    <property type="project" value="TreeGrafter"/>
</dbReference>
<dbReference type="Proteomes" id="UP000827092">
    <property type="component" value="Unassembled WGS sequence"/>
</dbReference>
<keyword evidence="7" id="KW-0492">Microsome</keyword>
<evidence type="ECO:0000256" key="7">
    <source>
        <dbReference type="ARBA" id="ARBA00022848"/>
    </source>
</evidence>
<dbReference type="InterPro" id="IPR050705">
    <property type="entry name" value="Cytochrome_P450_3A"/>
</dbReference>
<dbReference type="PROSITE" id="PS00086">
    <property type="entry name" value="CYTOCHROME_P450"/>
    <property type="match status" value="1"/>
</dbReference>
<dbReference type="Pfam" id="PF00067">
    <property type="entry name" value="p450"/>
    <property type="match status" value="1"/>
</dbReference>
<keyword evidence="7" id="KW-0256">Endoplasmic reticulum</keyword>
<dbReference type="PRINTS" id="PR00463">
    <property type="entry name" value="EP450I"/>
</dbReference>
<evidence type="ECO:0000256" key="10">
    <source>
        <dbReference type="ARBA" id="ARBA00023033"/>
    </source>
</evidence>
<dbReference type="GO" id="GO:0005789">
    <property type="term" value="C:endoplasmic reticulum membrane"/>
    <property type="evidence" value="ECO:0007669"/>
    <property type="project" value="UniProtKB-SubCell"/>
</dbReference>
<dbReference type="InterPro" id="IPR002401">
    <property type="entry name" value="Cyt_P450_E_grp-I"/>
</dbReference>
<evidence type="ECO:0000313" key="15">
    <source>
        <dbReference type="Proteomes" id="UP000827092"/>
    </source>
</evidence>
<dbReference type="InterPro" id="IPR017972">
    <property type="entry name" value="Cyt_P450_CS"/>
</dbReference>
<evidence type="ECO:0000256" key="3">
    <source>
        <dbReference type="ARBA" id="ARBA00004406"/>
    </source>
</evidence>
<keyword evidence="10 13" id="KW-0503">Monooxygenase</keyword>
<comment type="caution">
    <text evidence="14">The sequence shown here is derived from an EMBL/GenBank/DDBJ whole genome shotgun (WGS) entry which is preliminary data.</text>
</comment>
<dbReference type="InterPro" id="IPR001128">
    <property type="entry name" value="Cyt_P450"/>
</dbReference>
<keyword evidence="8 13" id="KW-0560">Oxidoreductase</keyword>
<dbReference type="AlphaFoldDB" id="A0AAV6UQN9"/>
<evidence type="ECO:0000256" key="9">
    <source>
        <dbReference type="ARBA" id="ARBA00023004"/>
    </source>
</evidence>
<dbReference type="PANTHER" id="PTHR24302:SF15">
    <property type="entry name" value="FATTY-ACID PEROXYGENASE"/>
    <property type="match status" value="1"/>
</dbReference>
<sequence length="483" mass="55437">MRWRGKKLRVFQDLGIPGPQPHFMFGNILEYNKKGPRQCYEEWIAKYGKIVGFYHGLRPVLLVADPELLKKIFIKDFNLFSERPEGVPLRVHTFLDHIIPASKIMDNLLINLKGERWKEVRSILSPTFSANKLKMMIPAVNEVTEIALKILEKKSATGNSVDIYEILQRLTLDLICAQAFAMNTDSLNNPSDPLLRSAKIIFDLPLASNVIFFGRCFPELSFFAMAYNFLSMFIRNEGNIPPLKITKVVEVLIKQRRKYSSMRKPDLLQLLIDASAPNEDQVEHANNKVVGEKLKLTDLEIQSNALVVFLAGYETTSSALAYFFHFLAKYPDLQKKIQAEIDQLMEKEGELNYYNVRNFQLIDRFLLETMRFHPPAVNFIWRVAATDVDYGDVFIPKGMEINVAVDYIHHSAEFFENPEEFDPDRFLNGNSTKNQSVNYWAFGVGPRMCIGTRLVHLTAKIVLAKILHKFTVEAVSSHDEVCH</sequence>
<comment type="cofactor">
    <cofactor evidence="1 12">
        <name>heme</name>
        <dbReference type="ChEBI" id="CHEBI:30413"/>
    </cofactor>
</comment>
<evidence type="ECO:0000256" key="5">
    <source>
        <dbReference type="ARBA" id="ARBA00022617"/>
    </source>
</evidence>
<keyword evidence="15" id="KW-1185">Reference proteome</keyword>
<dbReference type="EMBL" id="JAFNEN010000300">
    <property type="protein sequence ID" value="KAG8186469.1"/>
    <property type="molecule type" value="Genomic_DNA"/>
</dbReference>
<evidence type="ECO:0000256" key="13">
    <source>
        <dbReference type="RuleBase" id="RU000461"/>
    </source>
</evidence>
<evidence type="ECO:0000256" key="8">
    <source>
        <dbReference type="ARBA" id="ARBA00023002"/>
    </source>
</evidence>
<keyword evidence="9 12" id="KW-0408">Iron</keyword>
<evidence type="ECO:0000256" key="6">
    <source>
        <dbReference type="ARBA" id="ARBA00022723"/>
    </source>
</evidence>
<dbReference type="CDD" id="cd11055">
    <property type="entry name" value="CYP3A-like"/>
    <property type="match status" value="1"/>
</dbReference>
<evidence type="ECO:0000313" key="14">
    <source>
        <dbReference type="EMBL" id="KAG8186469.1"/>
    </source>
</evidence>
<evidence type="ECO:0000256" key="12">
    <source>
        <dbReference type="PIRSR" id="PIRSR602401-1"/>
    </source>
</evidence>
<dbReference type="PANTHER" id="PTHR24302">
    <property type="entry name" value="CYTOCHROME P450 FAMILY 3"/>
    <property type="match status" value="1"/>
</dbReference>
<evidence type="ECO:0008006" key="16">
    <source>
        <dbReference type="Google" id="ProtNLM"/>
    </source>
</evidence>
<dbReference type="Gene3D" id="1.10.630.10">
    <property type="entry name" value="Cytochrome P450"/>
    <property type="match status" value="1"/>
</dbReference>
<keyword evidence="5 12" id="KW-0349">Heme</keyword>
<reference evidence="14 15" key="1">
    <citation type="journal article" date="2022" name="Nat. Ecol. Evol.">
        <title>A masculinizing supergene underlies an exaggerated male reproductive morph in a spider.</title>
        <authorList>
            <person name="Hendrickx F."/>
            <person name="De Corte Z."/>
            <person name="Sonet G."/>
            <person name="Van Belleghem S.M."/>
            <person name="Kostlbacher S."/>
            <person name="Vangestel C."/>
        </authorList>
    </citation>
    <scope>NUCLEOTIDE SEQUENCE [LARGE SCALE GENOMIC DNA]</scope>
    <source>
        <strain evidence="14">W744_W776</strain>
    </source>
</reference>
<dbReference type="FunFam" id="1.10.630.10:FF:000182">
    <property type="entry name" value="Cytochrome P450 3A4"/>
    <property type="match status" value="1"/>
</dbReference>
<evidence type="ECO:0000256" key="1">
    <source>
        <dbReference type="ARBA" id="ARBA00001971"/>
    </source>
</evidence>
<comment type="similarity">
    <text evidence="4 13">Belongs to the cytochrome P450 family.</text>
</comment>
<keyword evidence="6 12" id="KW-0479">Metal-binding</keyword>
<evidence type="ECO:0000256" key="2">
    <source>
        <dbReference type="ARBA" id="ARBA00004174"/>
    </source>
</evidence>
<dbReference type="InterPro" id="IPR036396">
    <property type="entry name" value="Cyt_P450_sf"/>
</dbReference>
<comment type="function">
    <text evidence="11">Cytochromes P450 are a group of heme-thiolate monooxygenases. They oxidize a variety of structurally unrelated compounds, including steroids, fatty acids, and xenobiotics.</text>
</comment>
<proteinExistence type="inferred from homology"/>
<dbReference type="SUPFAM" id="SSF48264">
    <property type="entry name" value="Cytochrome P450"/>
    <property type="match status" value="1"/>
</dbReference>
<name>A0AAV6UQN9_9ARAC</name>
<dbReference type="GO" id="GO:0020037">
    <property type="term" value="F:heme binding"/>
    <property type="evidence" value="ECO:0007669"/>
    <property type="project" value="InterPro"/>
</dbReference>
<protein>
    <recommendedName>
        <fullName evidence="16">Cytochrome P450</fullName>
    </recommendedName>
</protein>
<dbReference type="PRINTS" id="PR00385">
    <property type="entry name" value="P450"/>
</dbReference>
<accession>A0AAV6UQN9</accession>
<evidence type="ECO:0000256" key="11">
    <source>
        <dbReference type="ARBA" id="ARBA00043906"/>
    </source>
</evidence>
<comment type="subcellular location">
    <subcellularLocation>
        <location evidence="3">Endoplasmic reticulum membrane</location>
        <topology evidence="3">Peripheral membrane protein</topology>
    </subcellularLocation>
    <subcellularLocation>
        <location evidence="2">Microsome membrane</location>
        <topology evidence="2">Peripheral membrane protein</topology>
    </subcellularLocation>
</comment>